<dbReference type="Proteomes" id="UP000287651">
    <property type="component" value="Unassembled WGS sequence"/>
</dbReference>
<gene>
    <name evidence="1" type="ORF">B296_00057183</name>
</gene>
<evidence type="ECO:0000313" key="2">
    <source>
        <dbReference type="Proteomes" id="UP000287651"/>
    </source>
</evidence>
<accession>A0A426XS70</accession>
<sequence>MAKAVASGAALIAVYDVAHVAEVVDTTGDGDGPFLVEPVLLGRHVEELRKERVVEVRHRHHEPPLLLAFLPHPDSHAPLGRRHLCGRLHLGSTEARHGRLQEAQRARTAMASDILLVSVALEERRAKARGRRAKDRSWRWRGGRG</sequence>
<name>A0A426XS70_ENSVE</name>
<dbReference type="AlphaFoldDB" id="A0A426XS70"/>
<dbReference type="EMBL" id="AMZH03017899">
    <property type="protein sequence ID" value="RRT42357.1"/>
    <property type="molecule type" value="Genomic_DNA"/>
</dbReference>
<organism evidence="1 2">
    <name type="scientific">Ensete ventricosum</name>
    <name type="common">Abyssinian banana</name>
    <name type="synonym">Musa ensete</name>
    <dbReference type="NCBI Taxonomy" id="4639"/>
    <lineage>
        <taxon>Eukaryota</taxon>
        <taxon>Viridiplantae</taxon>
        <taxon>Streptophyta</taxon>
        <taxon>Embryophyta</taxon>
        <taxon>Tracheophyta</taxon>
        <taxon>Spermatophyta</taxon>
        <taxon>Magnoliopsida</taxon>
        <taxon>Liliopsida</taxon>
        <taxon>Zingiberales</taxon>
        <taxon>Musaceae</taxon>
        <taxon>Ensete</taxon>
    </lineage>
</organism>
<protein>
    <submittedName>
        <fullName evidence="1">Uncharacterized protein</fullName>
    </submittedName>
</protein>
<evidence type="ECO:0000313" key="1">
    <source>
        <dbReference type="EMBL" id="RRT42357.1"/>
    </source>
</evidence>
<reference evidence="1 2" key="1">
    <citation type="journal article" date="2014" name="Agronomy (Basel)">
        <title>A Draft Genome Sequence for Ensete ventricosum, the Drought-Tolerant Tree Against Hunger.</title>
        <authorList>
            <person name="Harrison J."/>
            <person name="Moore K.A."/>
            <person name="Paszkiewicz K."/>
            <person name="Jones T."/>
            <person name="Grant M."/>
            <person name="Ambacheew D."/>
            <person name="Muzemil S."/>
            <person name="Studholme D.J."/>
        </authorList>
    </citation>
    <scope>NUCLEOTIDE SEQUENCE [LARGE SCALE GENOMIC DNA]</scope>
</reference>
<proteinExistence type="predicted"/>
<comment type="caution">
    <text evidence="1">The sequence shown here is derived from an EMBL/GenBank/DDBJ whole genome shotgun (WGS) entry which is preliminary data.</text>
</comment>